<keyword evidence="4 12" id="KW-0349">Heme</keyword>
<dbReference type="AlphaFoldDB" id="A0A097KQX9"/>
<evidence type="ECO:0000256" key="9">
    <source>
        <dbReference type="ARBA" id="ARBA00023004"/>
    </source>
</evidence>
<evidence type="ECO:0000256" key="1">
    <source>
        <dbReference type="ARBA" id="ARBA00004167"/>
    </source>
</evidence>
<evidence type="ECO:0000259" key="14">
    <source>
        <dbReference type="Pfam" id="PF00283"/>
    </source>
</evidence>
<dbReference type="InterPro" id="IPR006216">
    <property type="entry name" value="PSII_cyt_b559_CS"/>
</dbReference>
<dbReference type="GO" id="GO:0005506">
    <property type="term" value="F:iron ion binding"/>
    <property type="evidence" value="ECO:0007669"/>
    <property type="project" value="UniProtKB-UniRule"/>
</dbReference>
<keyword evidence="3 12" id="KW-0602">Photosynthesis</keyword>
<dbReference type="GO" id="GO:0009539">
    <property type="term" value="C:photosystem II reaction center"/>
    <property type="evidence" value="ECO:0007669"/>
    <property type="project" value="InterPro"/>
</dbReference>
<feature type="transmembrane region" description="Helical" evidence="13">
    <location>
        <begin position="16"/>
        <end position="39"/>
    </location>
</feature>
<evidence type="ECO:0000256" key="11">
    <source>
        <dbReference type="ARBA" id="ARBA00023276"/>
    </source>
</evidence>
<keyword evidence="5 12" id="KW-0812">Transmembrane</keyword>
<reference evidence="15" key="1">
    <citation type="journal article" date="2014" name="BMC Evol. Biol.">
        <title>Chloroplast phylogenomic analysis resolves deep-level relationships within the green algal class Trebouxiophyceae.</title>
        <authorList>
            <person name="Lemieux C."/>
            <person name="Otis C."/>
            <person name="Turmel M."/>
        </authorList>
    </citation>
    <scope>NUCLEOTIDE SEQUENCE</scope>
</reference>
<dbReference type="HAMAP" id="MF_00643">
    <property type="entry name" value="PSII_PsbF"/>
    <property type="match status" value="1"/>
</dbReference>
<protein>
    <recommendedName>
        <fullName evidence="12 13">Cytochrome b559 subunit beta</fullName>
    </recommendedName>
    <alternativeName>
        <fullName evidence="12 13">PSII reaction center subunit VI</fullName>
    </alternativeName>
</protein>
<organism evidence="15">
    <name type="scientific">Elliptochloris bilobata</name>
    <dbReference type="NCBI Taxonomy" id="381761"/>
    <lineage>
        <taxon>Eukaryota</taxon>
        <taxon>Viridiplantae</taxon>
        <taxon>Chlorophyta</taxon>
        <taxon>core chlorophytes</taxon>
        <taxon>Trebouxiophyceae</taxon>
        <taxon>Trebouxiophyceae incertae sedis</taxon>
        <taxon>Elliptochloris clade</taxon>
        <taxon>Elliptochloris</taxon>
    </lineage>
</organism>
<comment type="subcellular location">
    <subcellularLocation>
        <location evidence="1">Membrane</location>
        <topology evidence="1">Single-pass membrane protein</topology>
    </subcellularLocation>
    <subcellularLocation>
        <location evidence="12 13">Plastid</location>
        <location evidence="12 13">Chloroplast thylakoid membrane</location>
        <topology evidence="12 13">Single-pass membrane protein</topology>
    </subcellularLocation>
</comment>
<keyword evidence="6 12" id="KW-0479">Metal-binding</keyword>
<dbReference type="GeneID" id="22161271"/>
<keyword evidence="2 12" id="KW-0813">Transport</keyword>
<dbReference type="SUPFAM" id="SSF161045">
    <property type="entry name" value="Cytochrome b559 subunits"/>
    <property type="match status" value="1"/>
</dbReference>
<dbReference type="EMBL" id="KM462887">
    <property type="protein sequence ID" value="AIT95591.1"/>
    <property type="molecule type" value="Genomic_DNA"/>
</dbReference>
<comment type="subunit">
    <text evidence="12">Heterodimer of an alpha subunit and a beta subunit. PSII is composed of 1 copy each of membrane proteins PsbA, PsbB, PsbC, PsbD, PsbE, PsbF, PsbH, PsbI, PsbJ, PsbK, PsbL, PsbM, PsbT, PsbX, PsbY, PsbZ, Psb30/Ycf12, at least 3 peripheral proteins of the oxygen-evolving complex and a large number of cofactors. It forms dimeric complexes.</text>
</comment>
<feature type="binding site" description="axial binding residue" evidence="12">
    <location>
        <position position="20"/>
    </location>
    <ligand>
        <name>heme</name>
        <dbReference type="ChEBI" id="CHEBI:30413"/>
        <note>ligand shared with alpha subunit</note>
    </ligand>
    <ligandPart>
        <name>Fe</name>
        <dbReference type="ChEBI" id="CHEBI:18248"/>
    </ligandPart>
</feature>
<proteinExistence type="inferred from homology"/>
<dbReference type="GO" id="GO:0009535">
    <property type="term" value="C:chloroplast thylakoid membrane"/>
    <property type="evidence" value="ECO:0007669"/>
    <property type="project" value="UniProtKB-SubCell"/>
</dbReference>
<evidence type="ECO:0000256" key="4">
    <source>
        <dbReference type="ARBA" id="ARBA00022617"/>
    </source>
</evidence>
<name>A0A097KQX9_9CHLO</name>
<keyword evidence="13 15" id="KW-0150">Chloroplast</keyword>
<geneLocation type="chloroplast" evidence="15"/>
<dbReference type="PIRSF" id="PIRSF000037">
    <property type="entry name" value="PsbF"/>
    <property type="match status" value="1"/>
</dbReference>
<evidence type="ECO:0000256" key="10">
    <source>
        <dbReference type="ARBA" id="ARBA00023136"/>
    </source>
</evidence>
<evidence type="ECO:0000313" key="15">
    <source>
        <dbReference type="EMBL" id="AIT95591.1"/>
    </source>
</evidence>
<keyword evidence="7 12" id="KW-0249">Electron transport</keyword>
<keyword evidence="10 12" id="KW-0472">Membrane</keyword>
<dbReference type="GO" id="GO:0020037">
    <property type="term" value="F:heme binding"/>
    <property type="evidence" value="ECO:0007669"/>
    <property type="project" value="InterPro"/>
</dbReference>
<dbReference type="RefSeq" id="YP_009106805.1">
    <property type="nucleotide sequence ID" value="NC_025548.1"/>
</dbReference>
<comment type="cofactor">
    <cofactor evidence="12">
        <name>heme b</name>
        <dbReference type="ChEBI" id="CHEBI:60344"/>
    </cofactor>
    <text evidence="12">With its partner (PsbE) binds heme. PSII binds additional chlorophylls, carotenoids and specific lipids.</text>
</comment>
<comment type="similarity">
    <text evidence="12 13">Belongs to the PsbE/PsbF family.</text>
</comment>
<evidence type="ECO:0000256" key="3">
    <source>
        <dbReference type="ARBA" id="ARBA00022531"/>
    </source>
</evidence>
<evidence type="ECO:0000256" key="5">
    <source>
        <dbReference type="ARBA" id="ARBA00022692"/>
    </source>
</evidence>
<dbReference type="GO" id="GO:0009767">
    <property type="term" value="P:photosynthetic electron transport chain"/>
    <property type="evidence" value="ECO:0007669"/>
    <property type="project" value="InterPro"/>
</dbReference>
<keyword evidence="9 12" id="KW-0408">Iron</keyword>
<dbReference type="InterPro" id="IPR013081">
    <property type="entry name" value="PSII_cyt_b559_N"/>
</dbReference>
<keyword evidence="12" id="KW-0793">Thylakoid</keyword>
<dbReference type="Pfam" id="PF00283">
    <property type="entry name" value="Cytochrom_B559"/>
    <property type="match status" value="1"/>
</dbReference>
<dbReference type="InterPro" id="IPR006241">
    <property type="entry name" value="PSII_cyt_b559_bsu"/>
</dbReference>
<evidence type="ECO:0000256" key="13">
    <source>
        <dbReference type="RuleBase" id="RU004529"/>
    </source>
</evidence>
<evidence type="ECO:0000256" key="7">
    <source>
        <dbReference type="ARBA" id="ARBA00022982"/>
    </source>
</evidence>
<gene>
    <name evidence="12 15" type="primary">psbF</name>
</gene>
<comment type="function">
    <text evidence="12 13">This b-type cytochrome is tightly associated with the reaction center of photosystem II (PSII). PSII is a light-driven water:plastoquinone oxidoreductase that uses light energy to abstract electrons from H(2)O, generating O(2) and a proton gradient subsequently used for ATP formation. It consists of a core antenna complex that captures photons, and an electron transfer chain that converts photonic excitation into a charge separation.</text>
</comment>
<keyword evidence="15" id="KW-0934">Plastid</keyword>
<dbReference type="GO" id="GO:0009055">
    <property type="term" value="F:electron transfer activity"/>
    <property type="evidence" value="ECO:0007669"/>
    <property type="project" value="UniProtKB-UniRule"/>
</dbReference>
<evidence type="ECO:0000256" key="8">
    <source>
        <dbReference type="ARBA" id="ARBA00022989"/>
    </source>
</evidence>
<evidence type="ECO:0000256" key="2">
    <source>
        <dbReference type="ARBA" id="ARBA00022448"/>
    </source>
</evidence>
<evidence type="ECO:0000256" key="12">
    <source>
        <dbReference type="HAMAP-Rule" id="MF_00643"/>
    </source>
</evidence>
<keyword evidence="8 12" id="KW-1133">Transmembrane helix</keyword>
<dbReference type="PROSITE" id="PS00537">
    <property type="entry name" value="CYTOCHROME_B559"/>
    <property type="match status" value="1"/>
</dbReference>
<evidence type="ECO:0000256" key="6">
    <source>
        <dbReference type="ARBA" id="ARBA00022723"/>
    </source>
</evidence>
<keyword evidence="11 12" id="KW-0604">Photosystem II</keyword>
<sequence>MTTKKSITYPIFTVRWLAVHALAVPTVFFIGSITAMQFIQR</sequence>
<feature type="domain" description="Photosystem II cytochrome b559 N-terminal" evidence="14">
    <location>
        <begin position="5"/>
        <end position="31"/>
    </location>
</feature>
<accession>A0A097KQX9</accession>
<dbReference type="NCBIfam" id="TIGR01333">
    <property type="entry name" value="cyt_b559_beta"/>
    <property type="match status" value="1"/>
</dbReference>